<sequence>MVVGSASADDCAVKPLMSSAAKWGKRLFIGCIPIEATLIMCGCIPVSLDMYLPKLEQCQKPLEENIIVYLGTVCGKTHIAVLLIHKLSHLIRKPRKKICIFLPLRWLWFSRMKEWAEVCPRCHHDMPLVGFGMCLGSRSIKGKSLRNSLLSQRNSRILGEVKTEESI</sequence>
<evidence type="ECO:0000256" key="1">
    <source>
        <dbReference type="SAM" id="Phobius"/>
    </source>
</evidence>
<keyword evidence="1" id="KW-0472">Membrane</keyword>
<dbReference type="Proteomes" id="UP000737018">
    <property type="component" value="Unassembled WGS sequence"/>
</dbReference>
<organism evidence="2 3">
    <name type="scientific">Castanea mollissima</name>
    <name type="common">Chinese chestnut</name>
    <dbReference type="NCBI Taxonomy" id="60419"/>
    <lineage>
        <taxon>Eukaryota</taxon>
        <taxon>Viridiplantae</taxon>
        <taxon>Streptophyta</taxon>
        <taxon>Embryophyta</taxon>
        <taxon>Tracheophyta</taxon>
        <taxon>Spermatophyta</taxon>
        <taxon>Magnoliopsida</taxon>
        <taxon>eudicotyledons</taxon>
        <taxon>Gunneridae</taxon>
        <taxon>Pentapetalae</taxon>
        <taxon>rosids</taxon>
        <taxon>fabids</taxon>
        <taxon>Fagales</taxon>
        <taxon>Fagaceae</taxon>
        <taxon>Castanea</taxon>
    </lineage>
</organism>
<protein>
    <submittedName>
        <fullName evidence="2">Uncharacterized protein</fullName>
    </submittedName>
</protein>
<name>A0A8J4VGM1_9ROSI</name>
<feature type="transmembrane region" description="Helical" evidence="1">
    <location>
        <begin position="67"/>
        <end position="87"/>
    </location>
</feature>
<dbReference type="EMBL" id="JRKL02002945">
    <property type="protein sequence ID" value="KAF3956982.1"/>
    <property type="molecule type" value="Genomic_DNA"/>
</dbReference>
<keyword evidence="1" id="KW-1133">Transmembrane helix</keyword>
<evidence type="ECO:0000313" key="2">
    <source>
        <dbReference type="EMBL" id="KAF3956982.1"/>
    </source>
</evidence>
<gene>
    <name evidence="2" type="ORF">CMV_017954</name>
</gene>
<keyword evidence="3" id="KW-1185">Reference proteome</keyword>
<proteinExistence type="predicted"/>
<feature type="transmembrane region" description="Helical" evidence="1">
    <location>
        <begin position="27"/>
        <end position="47"/>
    </location>
</feature>
<reference evidence="2" key="1">
    <citation type="submission" date="2020-03" db="EMBL/GenBank/DDBJ databases">
        <title>Castanea mollissima Vanexum genome sequencing.</title>
        <authorList>
            <person name="Staton M."/>
        </authorList>
    </citation>
    <scope>NUCLEOTIDE SEQUENCE</scope>
    <source>
        <tissue evidence="2">Leaf</tissue>
    </source>
</reference>
<dbReference type="OrthoDB" id="10410845at2759"/>
<dbReference type="AlphaFoldDB" id="A0A8J4VGM1"/>
<dbReference type="Gene3D" id="3.40.50.300">
    <property type="entry name" value="P-loop containing nucleotide triphosphate hydrolases"/>
    <property type="match status" value="1"/>
</dbReference>
<keyword evidence="1" id="KW-0812">Transmembrane</keyword>
<comment type="caution">
    <text evidence="2">The sequence shown here is derived from an EMBL/GenBank/DDBJ whole genome shotgun (WGS) entry which is preliminary data.</text>
</comment>
<dbReference type="InterPro" id="IPR027417">
    <property type="entry name" value="P-loop_NTPase"/>
</dbReference>
<evidence type="ECO:0000313" key="3">
    <source>
        <dbReference type="Proteomes" id="UP000737018"/>
    </source>
</evidence>
<accession>A0A8J4VGM1</accession>